<keyword evidence="5" id="KW-0677">Repeat</keyword>
<evidence type="ECO:0008006" key="14">
    <source>
        <dbReference type="Google" id="ProtNLM"/>
    </source>
</evidence>
<feature type="domain" description="Pre-mRNA-splicing factor Syf1/CRNKL1-like C-terminal HAT-repeats" evidence="10">
    <location>
        <begin position="610"/>
        <end position="815"/>
    </location>
</feature>
<dbReference type="Pfam" id="PF23220">
    <property type="entry name" value="HAT_Syf1_M"/>
    <property type="match status" value="1"/>
</dbReference>
<evidence type="ECO:0000313" key="12">
    <source>
        <dbReference type="EMBL" id="KAK4527307.1"/>
    </source>
</evidence>
<evidence type="ECO:0000259" key="9">
    <source>
        <dbReference type="Pfam" id="PF23220"/>
    </source>
</evidence>
<keyword evidence="6" id="KW-0508">mRNA splicing</keyword>
<dbReference type="AlphaFoldDB" id="A0AAV9IIP7"/>
<comment type="similarity">
    <text evidence="2">Belongs to the crooked-neck family.</text>
</comment>
<dbReference type="Proteomes" id="UP001300502">
    <property type="component" value="Unassembled WGS sequence"/>
</dbReference>
<dbReference type="PANTHER" id="PTHR11246:SF5">
    <property type="entry name" value="PRE-MRNA-SPLICING FACTOR SYF1"/>
    <property type="match status" value="1"/>
</dbReference>
<feature type="compositionally biased region" description="Basic and acidic residues" evidence="8">
    <location>
        <begin position="823"/>
        <end position="840"/>
    </location>
</feature>
<keyword evidence="3" id="KW-0507">mRNA processing</keyword>
<dbReference type="SUPFAM" id="SSF48452">
    <property type="entry name" value="TPR-like"/>
    <property type="match status" value="5"/>
</dbReference>
<evidence type="ECO:0000256" key="8">
    <source>
        <dbReference type="SAM" id="MobiDB-lite"/>
    </source>
</evidence>
<organism evidence="12 13">
    <name type="scientific">Galdieria yellowstonensis</name>
    <dbReference type="NCBI Taxonomy" id="3028027"/>
    <lineage>
        <taxon>Eukaryota</taxon>
        <taxon>Rhodophyta</taxon>
        <taxon>Bangiophyceae</taxon>
        <taxon>Galdieriales</taxon>
        <taxon>Galdieriaceae</taxon>
        <taxon>Galdieria</taxon>
    </lineage>
</organism>
<dbReference type="Pfam" id="PF23233">
    <property type="entry name" value="HAT_Syf1_CNRKL1_N"/>
    <property type="match status" value="1"/>
</dbReference>
<name>A0AAV9IIP7_9RHOD</name>
<dbReference type="InterPro" id="IPR045075">
    <property type="entry name" value="Syf1-like"/>
</dbReference>
<evidence type="ECO:0000313" key="13">
    <source>
        <dbReference type="Proteomes" id="UP001300502"/>
    </source>
</evidence>
<evidence type="ECO:0000256" key="4">
    <source>
        <dbReference type="ARBA" id="ARBA00022728"/>
    </source>
</evidence>
<dbReference type="InterPro" id="IPR055430">
    <property type="entry name" value="HAT_Syf1_CNRKL1_C"/>
</dbReference>
<feature type="compositionally biased region" description="Basic and acidic residues" evidence="8">
    <location>
        <begin position="886"/>
        <end position="900"/>
    </location>
</feature>
<comment type="caution">
    <text evidence="12">The sequence shown here is derived from an EMBL/GenBank/DDBJ whole genome shotgun (WGS) entry which is preliminary data.</text>
</comment>
<comment type="subcellular location">
    <subcellularLocation>
        <location evidence="1">Nucleus</location>
    </subcellularLocation>
</comment>
<dbReference type="InterPro" id="IPR056350">
    <property type="entry name" value="HAT_Syf1_central"/>
</dbReference>
<dbReference type="GO" id="GO:0000974">
    <property type="term" value="C:Prp19 complex"/>
    <property type="evidence" value="ECO:0007669"/>
    <property type="project" value="TreeGrafter"/>
</dbReference>
<feature type="compositionally biased region" description="Basic and acidic residues" evidence="8">
    <location>
        <begin position="858"/>
        <end position="868"/>
    </location>
</feature>
<evidence type="ECO:0000259" key="11">
    <source>
        <dbReference type="Pfam" id="PF23233"/>
    </source>
</evidence>
<evidence type="ECO:0000256" key="2">
    <source>
        <dbReference type="ARBA" id="ARBA00008644"/>
    </source>
</evidence>
<keyword evidence="13" id="KW-1185">Reference proteome</keyword>
<feature type="domain" description="Pre-mRNA-splicing factor Syf1/CRNKL1-like C-terminal HAT-repeats" evidence="10">
    <location>
        <begin position="388"/>
        <end position="571"/>
    </location>
</feature>
<dbReference type="GO" id="GO:0071014">
    <property type="term" value="C:post-mRNA release spliceosomal complex"/>
    <property type="evidence" value="ECO:0007669"/>
    <property type="project" value="TreeGrafter"/>
</dbReference>
<evidence type="ECO:0000256" key="6">
    <source>
        <dbReference type="ARBA" id="ARBA00023187"/>
    </source>
</evidence>
<reference evidence="12 13" key="1">
    <citation type="submission" date="2022-07" db="EMBL/GenBank/DDBJ databases">
        <title>Genome-wide signatures of adaptation to extreme environments.</title>
        <authorList>
            <person name="Cho C.H."/>
            <person name="Yoon H.S."/>
        </authorList>
    </citation>
    <scope>NUCLEOTIDE SEQUENCE [LARGE SCALE GENOMIC DNA]</scope>
    <source>
        <strain evidence="12 13">108.79 E11</strain>
    </source>
</reference>
<evidence type="ECO:0000256" key="3">
    <source>
        <dbReference type="ARBA" id="ARBA00022664"/>
    </source>
</evidence>
<evidence type="ECO:0000256" key="7">
    <source>
        <dbReference type="ARBA" id="ARBA00023242"/>
    </source>
</evidence>
<dbReference type="PANTHER" id="PTHR11246">
    <property type="entry name" value="PRE-MRNA SPLICING FACTOR"/>
    <property type="match status" value="1"/>
</dbReference>
<evidence type="ECO:0000256" key="5">
    <source>
        <dbReference type="ARBA" id="ARBA00022737"/>
    </source>
</evidence>
<dbReference type="GO" id="GO:0000349">
    <property type="term" value="P:generation of catalytic spliceosome for first transesterification step"/>
    <property type="evidence" value="ECO:0007669"/>
    <property type="project" value="TreeGrafter"/>
</dbReference>
<gene>
    <name evidence="12" type="ORF">GAYE_SCF38G5229</name>
</gene>
<feature type="compositionally biased region" description="Low complexity" evidence="8">
    <location>
        <begin position="803"/>
        <end position="813"/>
    </location>
</feature>
<feature type="region of interest" description="Disordered" evidence="8">
    <location>
        <begin position="803"/>
        <end position="924"/>
    </location>
</feature>
<dbReference type="Gene3D" id="1.25.40.10">
    <property type="entry name" value="Tetratricopeptide repeat domain"/>
    <property type="match status" value="4"/>
</dbReference>
<feature type="domain" description="Pre-mRNA-splicing factor Syf1-like N-terminal HAT-repeats" evidence="11">
    <location>
        <begin position="16"/>
        <end position="171"/>
    </location>
</feature>
<proteinExistence type="inferred from homology"/>
<keyword evidence="7" id="KW-0539">Nucleus</keyword>
<dbReference type="EMBL" id="JANCYU010000050">
    <property type="protein sequence ID" value="KAK4527307.1"/>
    <property type="molecule type" value="Genomic_DNA"/>
</dbReference>
<evidence type="ECO:0000259" key="10">
    <source>
        <dbReference type="Pfam" id="PF23231"/>
    </source>
</evidence>
<protein>
    <recommendedName>
        <fullName evidence="14">Pre-mRNA-splicing factor SYF1</fullName>
    </recommendedName>
</protein>
<evidence type="ECO:0000256" key="1">
    <source>
        <dbReference type="ARBA" id="ARBA00004123"/>
    </source>
</evidence>
<sequence length="924" mass="107825">MTSTFEYLKNVPTEYLYYEEEVLRDPFTLKKWLFYLDALKYAPPKVKFSVYERAVAALPRSYKLWTMYLRERQEYTKKRHPDSKAYWIVNKIYERSLVYLNKMPVVWSMFCRFLLEQCRWTYTRHALDRALRSLPVTQHNRIWPIYLEFARKCGVAETASRVFHRYMKLEPSVIEEYAEYLKEAGRYDEAASILGKLLCDPQFAPKKKGRTKHDMWLDLCELLVNHGSEIYQVDVEGVLRGGLKTYEDEAGTLWCYLADYYTQKGLFEKARDIYEEALEKVKTVRDFSVVFDAYAKFEESILTHSLEDKEDESTAELVDDDYLDLTIYRLEDLMNRRPLLLSSVILRQNPHNIREWHKRAKLFVESDPAAVVRTYSEAIHSIHPAQATNGRLYTIWVALARFYEIHGDVDSARDVLEEATSFEFHHSDDLVNIYCEYVEFELRHSNMDKALLICQRAVKEPKQERKNFQASNRAKAAIAAGAGNISVQGDWKAWREGARDRAWRSPKLWGLLADLEESLGSFERCCAVYERMIDLKICTAQNVLNYAAILEENRFYEDAFRIYERGVALFCQSSEEEDDDQLGGVERWNKAPNNHNNNPMTKRKLRTFNPAVLALWLMYIDKFLQRYGGEKMERTRDLFEAAIRHIPSTFSKTMFLFYANTEEKFGSSRRVMSILERGVDQVVSMEDRYALFQFYIAKSAKLYGLARLRVAYEQAIEKVQGAPVVALCLEYADLETRLGEYDRARAIYAHGAQLADPREYPNYWQIWNDFEVAHGTEDSFRDMLRVKKSVETLYSRVHYTAPMAPQSSSAAPPDAMELTEQESIPKEASGEQPTHNRENPDEIALSSQGNSSESEEEENKKHPGHDVEAIEQQPLPETLFQPFQQNKEKQEQSNHDDNKNENTLGALERFKRKKRKQDAETSAA</sequence>
<dbReference type="FunFam" id="1.25.40.10:FF:000137">
    <property type="entry name" value="Pre-mRNA-splicing factor syf1"/>
    <property type="match status" value="1"/>
</dbReference>
<keyword evidence="4" id="KW-0747">Spliceosome</keyword>
<dbReference type="InterPro" id="IPR003107">
    <property type="entry name" value="HAT"/>
</dbReference>
<dbReference type="SMART" id="SM00386">
    <property type="entry name" value="HAT"/>
    <property type="match status" value="11"/>
</dbReference>
<dbReference type="Pfam" id="PF23231">
    <property type="entry name" value="HAT_Syf1_CNRKL1_C"/>
    <property type="match status" value="2"/>
</dbReference>
<dbReference type="InterPro" id="IPR055433">
    <property type="entry name" value="HAT_Syf1-like_N"/>
</dbReference>
<dbReference type="GO" id="GO:0071007">
    <property type="term" value="C:U2-type catalytic step 2 spliceosome"/>
    <property type="evidence" value="ECO:0007669"/>
    <property type="project" value="TreeGrafter"/>
</dbReference>
<accession>A0AAV9IIP7</accession>
<feature type="domain" description="Pre-mRNA-splicing factor SYF1 central HAT repeats" evidence="9">
    <location>
        <begin position="174"/>
        <end position="382"/>
    </location>
</feature>
<dbReference type="InterPro" id="IPR011990">
    <property type="entry name" value="TPR-like_helical_dom_sf"/>
</dbReference>